<comment type="caution">
    <text evidence="3">The sequence shown here is derived from an EMBL/GenBank/DDBJ whole genome shotgun (WGS) entry which is preliminary data.</text>
</comment>
<dbReference type="Gene3D" id="3.90.930.1">
    <property type="match status" value="1"/>
</dbReference>
<sequence length="291" mass="34150">MKKLLSLTTLLFTCFLAFAQKGQDTLKVNLGNTETDKVFMQKVTVSDSGNDRKVLLNDGNYAFKNNEQTIDISIKKGLIYGLVFVTNNHKKEKVTQYKIENSMVKEFTIYIDSLLCQTGHRDDERAYYKEYYPDEKQTLKSEGWMSLDKNKYYGRGISKKYYENGTLSYISDRVTETYTEFYPNGNKKKKQGQNIYETYNEDGNLHNKQYTKNNIRYNDYYNKGKLNTRSYQDEEKNEVREYYQNGVFQKKAVEKKLNGEIRTLSYDKAGKLINNEPPYSGVSEVRENKNK</sequence>
<organism evidence="3 4">
    <name type="scientific">Sphingobacterium kitahiroshimense</name>
    <dbReference type="NCBI Taxonomy" id="470446"/>
    <lineage>
        <taxon>Bacteria</taxon>
        <taxon>Pseudomonadati</taxon>
        <taxon>Bacteroidota</taxon>
        <taxon>Sphingobacteriia</taxon>
        <taxon>Sphingobacteriales</taxon>
        <taxon>Sphingobacteriaceae</taxon>
        <taxon>Sphingobacterium</taxon>
    </lineage>
</organism>
<keyword evidence="4" id="KW-1185">Reference proteome</keyword>
<feature type="chain" id="PRO_5045531542" description="Antitoxin component YwqK of YwqJK toxin-antitoxin module" evidence="2">
    <location>
        <begin position="20"/>
        <end position="291"/>
    </location>
</feature>
<evidence type="ECO:0000313" key="4">
    <source>
        <dbReference type="Proteomes" id="UP001409291"/>
    </source>
</evidence>
<proteinExistence type="predicted"/>
<evidence type="ECO:0000313" key="3">
    <source>
        <dbReference type="EMBL" id="MEN5377562.1"/>
    </source>
</evidence>
<protein>
    <recommendedName>
        <fullName evidence="5">Antitoxin component YwqK of YwqJK toxin-antitoxin module</fullName>
    </recommendedName>
</protein>
<accession>A0ABV0BSR8</accession>
<gene>
    <name evidence="3" type="ORF">ABE541_09835</name>
</gene>
<dbReference type="RefSeq" id="WP_346581186.1">
    <property type="nucleotide sequence ID" value="NZ_JBDJLH010000002.1"/>
</dbReference>
<feature type="signal peptide" evidence="2">
    <location>
        <begin position="1"/>
        <end position="19"/>
    </location>
</feature>
<name>A0ABV0BSR8_9SPHI</name>
<evidence type="ECO:0008006" key="5">
    <source>
        <dbReference type="Google" id="ProtNLM"/>
    </source>
</evidence>
<evidence type="ECO:0000256" key="2">
    <source>
        <dbReference type="SAM" id="SignalP"/>
    </source>
</evidence>
<feature type="region of interest" description="Disordered" evidence="1">
    <location>
        <begin position="272"/>
        <end position="291"/>
    </location>
</feature>
<keyword evidence="2" id="KW-0732">Signal</keyword>
<dbReference type="EMBL" id="JBDJNQ010000004">
    <property type="protein sequence ID" value="MEN5377562.1"/>
    <property type="molecule type" value="Genomic_DNA"/>
</dbReference>
<reference evidence="3 4" key="1">
    <citation type="submission" date="2024-04" db="EMBL/GenBank/DDBJ databases">
        <title>WGS of bacteria from Torrens River.</title>
        <authorList>
            <person name="Wyrsch E.R."/>
            <person name="Drigo B."/>
        </authorList>
    </citation>
    <scope>NUCLEOTIDE SEQUENCE [LARGE SCALE GENOMIC DNA]</scope>
    <source>
        <strain evidence="3 4">TWI391</strain>
    </source>
</reference>
<evidence type="ECO:0000256" key="1">
    <source>
        <dbReference type="SAM" id="MobiDB-lite"/>
    </source>
</evidence>
<dbReference type="Proteomes" id="UP001409291">
    <property type="component" value="Unassembled WGS sequence"/>
</dbReference>